<reference evidence="5 6" key="1">
    <citation type="submission" date="2024-03" db="EMBL/GenBank/DDBJ databases">
        <authorList>
            <person name="Gkanogiannis A."/>
            <person name="Becerra Lopez-Lavalle L."/>
        </authorList>
    </citation>
    <scope>NUCLEOTIDE SEQUENCE [LARGE SCALE GENOMIC DNA]</scope>
</reference>
<organism evidence="5 6">
    <name type="scientific">Citrullus colocynthis</name>
    <name type="common">colocynth</name>
    <dbReference type="NCBI Taxonomy" id="252529"/>
    <lineage>
        <taxon>Eukaryota</taxon>
        <taxon>Viridiplantae</taxon>
        <taxon>Streptophyta</taxon>
        <taxon>Embryophyta</taxon>
        <taxon>Tracheophyta</taxon>
        <taxon>Spermatophyta</taxon>
        <taxon>Magnoliopsida</taxon>
        <taxon>eudicotyledons</taxon>
        <taxon>Gunneridae</taxon>
        <taxon>Pentapetalae</taxon>
        <taxon>rosids</taxon>
        <taxon>fabids</taxon>
        <taxon>Cucurbitales</taxon>
        <taxon>Cucurbitaceae</taxon>
        <taxon>Benincaseae</taxon>
        <taxon>Citrullus</taxon>
    </lineage>
</organism>
<dbReference type="Proteomes" id="UP001642487">
    <property type="component" value="Chromosome 3"/>
</dbReference>
<keyword evidence="6" id="KW-1185">Reference proteome</keyword>
<dbReference type="PANTHER" id="PTHR10353">
    <property type="entry name" value="GLYCOSYL HYDROLASE"/>
    <property type="match status" value="1"/>
</dbReference>
<evidence type="ECO:0000256" key="4">
    <source>
        <dbReference type="RuleBase" id="RU003690"/>
    </source>
</evidence>
<protein>
    <recommendedName>
        <fullName evidence="7">Beta-glucosidase 25</fullName>
    </recommendedName>
</protein>
<name>A0ABP0YB43_9ROSI</name>
<evidence type="ECO:0000313" key="6">
    <source>
        <dbReference type="Proteomes" id="UP001642487"/>
    </source>
</evidence>
<proteinExistence type="inferred from homology"/>
<comment type="similarity">
    <text evidence="1 4">Belongs to the glycosyl hydrolase 1 family.</text>
</comment>
<dbReference type="SUPFAM" id="SSF51445">
    <property type="entry name" value="(Trans)glycosidases"/>
    <property type="match status" value="1"/>
</dbReference>
<evidence type="ECO:0000256" key="3">
    <source>
        <dbReference type="ARBA" id="ARBA00023295"/>
    </source>
</evidence>
<gene>
    <name evidence="5" type="ORF">CITCOLO1_LOCUS9565</name>
</gene>
<dbReference type="PRINTS" id="PR00131">
    <property type="entry name" value="GLHYDRLASE1"/>
</dbReference>
<sequence length="556" mass="64280">MIWGIGTEQPESTSSHQQSKLLPMRIILISSLIIQFFTNSECLSRADFPDGFIFGTAASAYQFEGAVDEGNRGTSIWDTFVKEPGRILDFSNADRTVDQYHRFKDDIQLMKDMGMDAYRFSISWPRIFPNGTGKPNADAINYYNNFIDALLGKGIQPFVTLYHWDLPQVLEDKYEGWLSRRIVKDFEHYAVTCFQAFGDRVKHWITFNEPHGYSIKSYDLGIQAPGRCSFLGHILCKKGNSSTEPYIVAHNILLSHAAAYHSYENHFKKRQEGQIGIALDAIWYEPLSENEENNEAALRALDFELGWFLDPLFFGKYPPSMRRLVGERLPKISRVTAKFLTGTLDFVGINHYTSLYARNDRIGIRKLIFHDASSDSNVITTPHKGISTIGERAASRWLHIVPWGIRKLAIYLKYKYSNPPVIITENGMDDPNKHSIPLEKALQDDKRIKYHRDYLSNLSIAIRQEGCNVQGYFAWSLLDNWEWNMGYTVRFGLYYVDYKNNLTRIPKASVQWFKSMLKSEDKHINQTIYSSHSYNLLYSHINYDNVHRMSKLKLNE</sequence>
<dbReference type="InterPro" id="IPR033132">
    <property type="entry name" value="GH_1_N_CS"/>
</dbReference>
<dbReference type="InterPro" id="IPR001360">
    <property type="entry name" value="Glyco_hydro_1"/>
</dbReference>
<accession>A0ABP0YB43</accession>
<evidence type="ECO:0000256" key="1">
    <source>
        <dbReference type="ARBA" id="ARBA00010838"/>
    </source>
</evidence>
<keyword evidence="2" id="KW-0378">Hydrolase</keyword>
<evidence type="ECO:0000256" key="2">
    <source>
        <dbReference type="ARBA" id="ARBA00022801"/>
    </source>
</evidence>
<dbReference type="Pfam" id="PF00232">
    <property type="entry name" value="Glyco_hydro_1"/>
    <property type="match status" value="1"/>
</dbReference>
<dbReference type="PANTHER" id="PTHR10353:SF36">
    <property type="entry name" value="LP05116P"/>
    <property type="match status" value="1"/>
</dbReference>
<evidence type="ECO:0000313" key="5">
    <source>
        <dbReference type="EMBL" id="CAK9317654.1"/>
    </source>
</evidence>
<dbReference type="PROSITE" id="PS00653">
    <property type="entry name" value="GLYCOSYL_HYDROL_F1_2"/>
    <property type="match status" value="1"/>
</dbReference>
<dbReference type="InterPro" id="IPR017853">
    <property type="entry name" value="GH"/>
</dbReference>
<keyword evidence="3" id="KW-0326">Glycosidase</keyword>
<dbReference type="Gene3D" id="3.20.20.80">
    <property type="entry name" value="Glycosidases"/>
    <property type="match status" value="1"/>
</dbReference>
<evidence type="ECO:0008006" key="7">
    <source>
        <dbReference type="Google" id="ProtNLM"/>
    </source>
</evidence>
<dbReference type="EMBL" id="OZ021737">
    <property type="protein sequence ID" value="CAK9317654.1"/>
    <property type="molecule type" value="Genomic_DNA"/>
</dbReference>